<dbReference type="InterPro" id="IPR048769">
    <property type="entry name" value="HepT-like_dom"/>
</dbReference>
<accession>A0A3Q9HSW5</accession>
<dbReference type="KEGG" id="aft:BBF96_14640"/>
<evidence type="ECO:0000313" key="2">
    <source>
        <dbReference type="EMBL" id="AZR74514.1"/>
    </source>
</evidence>
<evidence type="ECO:0000259" key="1">
    <source>
        <dbReference type="Pfam" id="PF20797"/>
    </source>
</evidence>
<dbReference type="EMBL" id="CP016379">
    <property type="protein sequence ID" value="AZR74514.1"/>
    <property type="molecule type" value="Genomic_DNA"/>
</dbReference>
<dbReference type="AlphaFoldDB" id="A0A3Q9HSW5"/>
<keyword evidence="3" id="KW-1185">Reference proteome</keyword>
<dbReference type="OrthoDB" id="9792853at2"/>
<feature type="domain" description="HepT-like" evidence="1">
    <location>
        <begin position="43"/>
        <end position="150"/>
    </location>
</feature>
<reference evidence="2 3" key="1">
    <citation type="submission" date="2016-07" db="EMBL/GenBank/DDBJ databases">
        <title>Genome and transcriptome analysis of iron-reducing fermentative bacteria Anoxybacter fermentans.</title>
        <authorList>
            <person name="Zeng X."/>
            <person name="Shao Z."/>
        </authorList>
    </citation>
    <scope>NUCLEOTIDE SEQUENCE [LARGE SCALE GENOMIC DNA]</scope>
    <source>
        <strain evidence="2 3">DY22613</strain>
    </source>
</reference>
<dbReference type="Proteomes" id="UP000267250">
    <property type="component" value="Chromosome"/>
</dbReference>
<dbReference type="Pfam" id="PF20797">
    <property type="entry name" value="HepT-like_2"/>
    <property type="match status" value="1"/>
</dbReference>
<gene>
    <name evidence="2" type="ORF">BBF96_14640</name>
</gene>
<evidence type="ECO:0000313" key="3">
    <source>
        <dbReference type="Proteomes" id="UP000267250"/>
    </source>
</evidence>
<organism evidence="2 3">
    <name type="scientific">Anoxybacter fermentans</name>
    <dbReference type="NCBI Taxonomy" id="1323375"/>
    <lineage>
        <taxon>Bacteria</taxon>
        <taxon>Bacillati</taxon>
        <taxon>Bacillota</taxon>
        <taxon>Clostridia</taxon>
        <taxon>Halanaerobiales</taxon>
        <taxon>Anoxybacter</taxon>
    </lineage>
</organism>
<protein>
    <recommendedName>
        <fullName evidence="1">HepT-like domain-containing protein</fullName>
    </recommendedName>
</protein>
<sequence length="155" mass="18589">MSLEKVISSIMFEIKQIDQLFESYKTLLNHCKENKPDLIELTALASVLHSFYNGIENIFLQIAKKIDCFVPQGKQWHRDLLLQMTKELEGRQRVISDELKLKLVEYLGFRHFYRHSYSFFLRWDELEKLVYPLTEVWIQLKSELNIFLDRLSEDS</sequence>
<name>A0A3Q9HSW5_9FIRM</name>
<dbReference type="RefSeq" id="WP_127017873.1">
    <property type="nucleotide sequence ID" value="NZ_CP016379.1"/>
</dbReference>
<proteinExistence type="predicted"/>